<protein>
    <recommendedName>
        <fullName evidence="1">DSBA-like thioredoxin domain-containing protein</fullName>
    </recommendedName>
</protein>
<dbReference type="Pfam" id="PF01323">
    <property type="entry name" value="DSBA"/>
    <property type="match status" value="1"/>
</dbReference>
<dbReference type="CDD" id="cd03024">
    <property type="entry name" value="DsbA_FrnE"/>
    <property type="match status" value="1"/>
</dbReference>
<evidence type="ECO:0000313" key="3">
    <source>
        <dbReference type="Proteomes" id="UP000182229"/>
    </source>
</evidence>
<organism evidence="2 3">
    <name type="scientific">Cystobacter ferrugineus</name>
    <dbReference type="NCBI Taxonomy" id="83449"/>
    <lineage>
        <taxon>Bacteria</taxon>
        <taxon>Pseudomonadati</taxon>
        <taxon>Myxococcota</taxon>
        <taxon>Myxococcia</taxon>
        <taxon>Myxococcales</taxon>
        <taxon>Cystobacterineae</taxon>
        <taxon>Archangiaceae</taxon>
        <taxon>Cystobacter</taxon>
    </lineage>
</organism>
<reference evidence="2 3" key="2">
    <citation type="submission" date="2016-12" db="EMBL/GenBank/DDBJ databases">
        <title>Draft Genome Sequence of Cystobacter ferrugineus Strain Cbfe23.</title>
        <authorList>
            <person name="Akbar S."/>
            <person name="Dowd S.E."/>
            <person name="Stevens D.C."/>
        </authorList>
    </citation>
    <scope>NUCLEOTIDE SEQUENCE [LARGE SCALE GENOMIC DNA]</scope>
    <source>
        <strain evidence="2 3">Cbfe23</strain>
    </source>
</reference>
<dbReference type="EMBL" id="MPIN01000001">
    <property type="protein sequence ID" value="OJH41774.1"/>
    <property type="molecule type" value="Genomic_DNA"/>
</dbReference>
<feature type="domain" description="DSBA-like thioredoxin" evidence="1">
    <location>
        <begin position="6"/>
        <end position="205"/>
    </location>
</feature>
<gene>
    <name evidence="2" type="ORF">BON30_00595</name>
</gene>
<dbReference type="STRING" id="83449.BON30_00595"/>
<dbReference type="GO" id="GO:0016491">
    <property type="term" value="F:oxidoreductase activity"/>
    <property type="evidence" value="ECO:0007669"/>
    <property type="project" value="InterPro"/>
</dbReference>
<comment type="caution">
    <text evidence="2">The sequence shown here is derived from an EMBL/GenBank/DDBJ whole genome shotgun (WGS) entry which is preliminary data.</text>
</comment>
<proteinExistence type="predicted"/>
<dbReference type="SUPFAM" id="SSF52833">
    <property type="entry name" value="Thioredoxin-like"/>
    <property type="match status" value="1"/>
</dbReference>
<evidence type="ECO:0000313" key="2">
    <source>
        <dbReference type="EMBL" id="OJH41774.1"/>
    </source>
</evidence>
<sequence>MTVMKIDVYSDIVCPWCFIGTERLARALESLGMASTARVTHQTFMLRSDTPRTGSNLHEELRAKYGVDPRAMFERVESAARESGIPLELSKQPLTYPTQWGHTLLRHAGAKGTQNALARALFHAYFLEGRDIADPVELRRLAVAHGFTDEEATRLLEDPRELELTQRESDEAHQRGIRGVPFFVFNDRFAVSGAQPESVLREAIQRAAAG</sequence>
<dbReference type="Proteomes" id="UP000182229">
    <property type="component" value="Unassembled WGS sequence"/>
</dbReference>
<accession>A0A1L9BHK0</accession>
<keyword evidence="3" id="KW-1185">Reference proteome</keyword>
<dbReference type="PANTHER" id="PTHR13887:SF41">
    <property type="entry name" value="THIOREDOXIN SUPERFAMILY PROTEIN"/>
    <property type="match status" value="1"/>
</dbReference>
<dbReference type="Gene3D" id="3.40.30.10">
    <property type="entry name" value="Glutaredoxin"/>
    <property type="match status" value="1"/>
</dbReference>
<name>A0A1L9BHK0_9BACT</name>
<reference evidence="3" key="1">
    <citation type="submission" date="2016-11" db="EMBL/GenBank/DDBJ databases">
        <authorList>
            <person name="Shukria A."/>
            <person name="Stevens D.C."/>
        </authorList>
    </citation>
    <scope>NUCLEOTIDE SEQUENCE [LARGE SCALE GENOMIC DNA]</scope>
    <source>
        <strain evidence="3">Cbfe23</strain>
    </source>
</reference>
<dbReference type="InterPro" id="IPR001853">
    <property type="entry name" value="DSBA-like_thioredoxin_dom"/>
</dbReference>
<evidence type="ECO:0000259" key="1">
    <source>
        <dbReference type="Pfam" id="PF01323"/>
    </source>
</evidence>
<dbReference type="PANTHER" id="PTHR13887">
    <property type="entry name" value="GLUTATHIONE S-TRANSFERASE KAPPA"/>
    <property type="match status" value="1"/>
</dbReference>
<dbReference type="InterPro" id="IPR036249">
    <property type="entry name" value="Thioredoxin-like_sf"/>
</dbReference>
<dbReference type="AlphaFoldDB" id="A0A1L9BHK0"/>